<evidence type="ECO:0000313" key="2">
    <source>
        <dbReference type="EMBL" id="KAK4428991.1"/>
    </source>
</evidence>
<proteinExistence type="predicted"/>
<organism evidence="2 3">
    <name type="scientific">Sesamum alatum</name>
    <dbReference type="NCBI Taxonomy" id="300844"/>
    <lineage>
        <taxon>Eukaryota</taxon>
        <taxon>Viridiplantae</taxon>
        <taxon>Streptophyta</taxon>
        <taxon>Embryophyta</taxon>
        <taxon>Tracheophyta</taxon>
        <taxon>Spermatophyta</taxon>
        <taxon>Magnoliopsida</taxon>
        <taxon>eudicotyledons</taxon>
        <taxon>Gunneridae</taxon>
        <taxon>Pentapetalae</taxon>
        <taxon>asterids</taxon>
        <taxon>lamiids</taxon>
        <taxon>Lamiales</taxon>
        <taxon>Pedaliaceae</taxon>
        <taxon>Sesamum</taxon>
    </lineage>
</organism>
<protein>
    <submittedName>
        <fullName evidence="2">Uncharacterized protein</fullName>
    </submittedName>
</protein>
<name>A0AAE2CNT0_9LAMI</name>
<comment type="caution">
    <text evidence="2">The sequence shown here is derived from an EMBL/GenBank/DDBJ whole genome shotgun (WGS) entry which is preliminary data.</text>
</comment>
<dbReference type="EMBL" id="JACGWO010000004">
    <property type="protein sequence ID" value="KAK4428991.1"/>
    <property type="molecule type" value="Genomic_DNA"/>
</dbReference>
<keyword evidence="1" id="KW-0175">Coiled coil</keyword>
<feature type="coiled-coil region" evidence="1">
    <location>
        <begin position="61"/>
        <end position="88"/>
    </location>
</feature>
<sequence>MEWEKLNPDWAISVRSSVLWTLVGQDSFELYKTCCLDRDQVLLAQTAHTRVEEHLAHVLMQADAEKKIHELEQSLENARVAEKKALDDKVAADVQVSDLEARLSASIKGSKKQVADALEQGRADGFSASLLAGKTEGITEGRETYLQSDDYKRSISNARLEGALDFLKSLIFKMVVDLQSAQFLNDNFDKCIAQAAHLQGFAAGFDQTRLDSSLDSQLQPYPPTVVPELAGEDEFASLAIELDLP</sequence>
<reference evidence="2" key="2">
    <citation type="journal article" date="2024" name="Plant">
        <title>Genomic evolution and insights into agronomic trait innovations of Sesamum species.</title>
        <authorList>
            <person name="Miao H."/>
            <person name="Wang L."/>
            <person name="Qu L."/>
            <person name="Liu H."/>
            <person name="Sun Y."/>
            <person name="Le M."/>
            <person name="Wang Q."/>
            <person name="Wei S."/>
            <person name="Zheng Y."/>
            <person name="Lin W."/>
            <person name="Duan Y."/>
            <person name="Cao H."/>
            <person name="Xiong S."/>
            <person name="Wang X."/>
            <person name="Wei L."/>
            <person name="Li C."/>
            <person name="Ma Q."/>
            <person name="Ju M."/>
            <person name="Zhao R."/>
            <person name="Li G."/>
            <person name="Mu C."/>
            <person name="Tian Q."/>
            <person name="Mei H."/>
            <person name="Zhang T."/>
            <person name="Gao T."/>
            <person name="Zhang H."/>
        </authorList>
    </citation>
    <scope>NUCLEOTIDE SEQUENCE</scope>
    <source>
        <strain evidence="2">3651</strain>
    </source>
</reference>
<dbReference type="AlphaFoldDB" id="A0AAE2CNT0"/>
<reference evidence="2" key="1">
    <citation type="submission" date="2020-06" db="EMBL/GenBank/DDBJ databases">
        <authorList>
            <person name="Li T."/>
            <person name="Hu X."/>
            <person name="Zhang T."/>
            <person name="Song X."/>
            <person name="Zhang H."/>
            <person name="Dai N."/>
            <person name="Sheng W."/>
            <person name="Hou X."/>
            <person name="Wei L."/>
        </authorList>
    </citation>
    <scope>NUCLEOTIDE SEQUENCE</scope>
    <source>
        <strain evidence="2">3651</strain>
        <tissue evidence="2">Leaf</tissue>
    </source>
</reference>
<evidence type="ECO:0000313" key="3">
    <source>
        <dbReference type="Proteomes" id="UP001293254"/>
    </source>
</evidence>
<keyword evidence="3" id="KW-1185">Reference proteome</keyword>
<accession>A0AAE2CNT0</accession>
<evidence type="ECO:0000256" key="1">
    <source>
        <dbReference type="SAM" id="Coils"/>
    </source>
</evidence>
<gene>
    <name evidence="2" type="ORF">Salat_1199100</name>
</gene>
<dbReference type="Proteomes" id="UP001293254">
    <property type="component" value="Unassembled WGS sequence"/>
</dbReference>